<keyword evidence="4" id="KW-1003">Cell membrane</keyword>
<dbReference type="PANTHER" id="PTHR48086:SF5">
    <property type="entry name" value="NA(+):SOLUTE SYMPORTER (SSF FAMILY)"/>
    <property type="match status" value="1"/>
</dbReference>
<keyword evidence="7" id="KW-1133">Transmembrane helix</keyword>
<protein>
    <submittedName>
        <fullName evidence="11">Acetate transporter ActP</fullName>
    </submittedName>
</protein>
<dbReference type="STRING" id="1457154.CAPSK01_002259"/>
<evidence type="ECO:0000256" key="2">
    <source>
        <dbReference type="ARBA" id="ARBA00006434"/>
    </source>
</evidence>
<dbReference type="InterPro" id="IPR050277">
    <property type="entry name" value="Sodium:Solute_Symporter"/>
</dbReference>
<dbReference type="InterPro" id="IPR038377">
    <property type="entry name" value="Na/Glc_symporter_sf"/>
</dbReference>
<dbReference type="CDD" id="cd11480">
    <property type="entry name" value="SLC5sbd_u4"/>
    <property type="match status" value="1"/>
</dbReference>
<evidence type="ECO:0000256" key="6">
    <source>
        <dbReference type="ARBA" id="ARBA00022847"/>
    </source>
</evidence>
<evidence type="ECO:0000313" key="11">
    <source>
        <dbReference type="EMBL" id="KFB68405.1"/>
    </source>
</evidence>
<organism evidence="11 12">
    <name type="scientific">Candidatus Accumulibacter vicinus</name>
    <dbReference type="NCBI Taxonomy" id="2954382"/>
    <lineage>
        <taxon>Bacteria</taxon>
        <taxon>Pseudomonadati</taxon>
        <taxon>Pseudomonadota</taxon>
        <taxon>Betaproteobacteria</taxon>
        <taxon>Candidatus Accumulibacter</taxon>
    </lineage>
</organism>
<dbReference type="Pfam" id="PF00474">
    <property type="entry name" value="SSF"/>
    <property type="match status" value="2"/>
</dbReference>
<keyword evidence="5" id="KW-0812">Transmembrane</keyword>
<dbReference type="EMBL" id="JDSS02000021">
    <property type="protein sequence ID" value="KFB68405.1"/>
    <property type="molecule type" value="Genomic_DNA"/>
</dbReference>
<dbReference type="InterPro" id="IPR019899">
    <property type="entry name" value="Na/solute_symporter_VC_2705"/>
</dbReference>
<comment type="similarity">
    <text evidence="2 10">Belongs to the sodium:solute symporter (SSF) (TC 2.A.21) family.</text>
</comment>
<dbReference type="InterPro" id="IPR018212">
    <property type="entry name" value="Na/solute_symporter_CS"/>
</dbReference>
<evidence type="ECO:0000256" key="5">
    <source>
        <dbReference type="ARBA" id="ARBA00022692"/>
    </source>
</evidence>
<accession>A0A084Y111</accession>
<keyword evidence="9" id="KW-0406">Ion transport</keyword>
<name>A0A084Y111_9PROT</name>
<dbReference type="GO" id="GO:0046942">
    <property type="term" value="P:carboxylic acid transport"/>
    <property type="evidence" value="ECO:0007669"/>
    <property type="project" value="UniProtKB-ARBA"/>
</dbReference>
<dbReference type="NCBIfam" id="TIGR03648">
    <property type="entry name" value="Na_symport_lg"/>
    <property type="match status" value="1"/>
</dbReference>
<dbReference type="PROSITE" id="PS50283">
    <property type="entry name" value="NA_SOLUT_SYMP_3"/>
    <property type="match status" value="1"/>
</dbReference>
<comment type="subcellular location">
    <subcellularLocation>
        <location evidence="1">Membrane</location>
        <topology evidence="1">Multi-pass membrane protein</topology>
    </subcellularLocation>
</comment>
<proteinExistence type="inferred from homology"/>
<evidence type="ECO:0000256" key="1">
    <source>
        <dbReference type="ARBA" id="ARBA00004141"/>
    </source>
</evidence>
<keyword evidence="6" id="KW-0769">Symport</keyword>
<evidence type="ECO:0000256" key="4">
    <source>
        <dbReference type="ARBA" id="ARBA00022475"/>
    </source>
</evidence>
<gene>
    <name evidence="11" type="primary">actP_3</name>
    <name evidence="11" type="ORF">CAPSK01_002259</name>
</gene>
<reference evidence="11 12" key="1">
    <citation type="submission" date="2014-07" db="EMBL/GenBank/DDBJ databases">
        <title>Expanding our view of genomic diversity in Candidatus Accumulibacter clades.</title>
        <authorList>
            <person name="Skennerton C.T."/>
            <person name="Barr J.J."/>
            <person name="Slater F.R."/>
            <person name="Bond P.L."/>
            <person name="Tyson G.W."/>
        </authorList>
    </citation>
    <scope>NUCLEOTIDE SEQUENCE [LARGE SCALE GENOMIC DNA]</scope>
    <source>
        <strain evidence="12">SK-01</strain>
    </source>
</reference>
<evidence type="ECO:0000256" key="3">
    <source>
        <dbReference type="ARBA" id="ARBA00022448"/>
    </source>
</evidence>
<dbReference type="PROSITE" id="PS00457">
    <property type="entry name" value="NA_SOLUT_SYMP_2"/>
    <property type="match status" value="1"/>
</dbReference>
<evidence type="ECO:0000256" key="9">
    <source>
        <dbReference type="ARBA" id="ARBA00023201"/>
    </source>
</evidence>
<dbReference type="Proteomes" id="UP000019812">
    <property type="component" value="Unassembled WGS sequence"/>
</dbReference>
<dbReference type="GO" id="GO:0015293">
    <property type="term" value="F:symporter activity"/>
    <property type="evidence" value="ECO:0007669"/>
    <property type="project" value="UniProtKB-KW"/>
</dbReference>
<evidence type="ECO:0000256" key="10">
    <source>
        <dbReference type="RuleBase" id="RU362091"/>
    </source>
</evidence>
<comment type="caution">
    <text evidence="11">The sequence shown here is derived from an EMBL/GenBank/DDBJ whole genome shotgun (WGS) entry which is preliminary data.</text>
</comment>
<keyword evidence="9" id="KW-0739">Sodium transport</keyword>
<sequence length="679" mass="74301">MVDYPVPLRRYYAYYTVGFFIFIGTLAVLEQHGMPPRWIGYSFLFLTIFLYATIGVLARTASVSEYYVAGRRVPAVFNGMATGSDWMSAASFMGLAGTLYLSGYQGLAYVMGWTGGYVLVALLLAPYLRRFGQYTIPDFLAARYGGNLARLAGVFATVLASFVYVVAQIYGVGLITSRFVGLQFEVGVFVGLAGILVCSFLGGMRAVTWTQVAQYAILIVAYLVPVTILSYQVSGIPVPQLTYGQVLQKVQALEERIFDDPAELDARDRFRERADGYRDRILALPDSLEEERHSLSLRIDDLKGSNAQMREVATLERQRRELPKSSDEARSYWESLMHQAAQRGTAPDHHLTPYPGKGEAVNDGARLNFLSLVFCLMVGTAALPHVLMRYYTTPSVREARNSVFWSLLFILALYLTAPAYAAFAKYEIYTNLIGSSMAQLPGWVNSWGKIGMVSIEDINGDGILQLAELSLNPDVILLATPEIAGLPYVISGLVAAGALAAALSTADGLLLTIASALAHDVYYKVFRPQASTQWRLVVSKSLLLVVAVLAASVASQKPATILFMVAWAFSLAGSAFFPALILGIFWKRATSAGAVSGMVVGLLVTIYYMVRVHFDAIPWLGIHGIGMEPWLGIQSTAAGVWGVAVGFLTIIVVSLFGRPPSQETQDFVESVRYPEFDRC</sequence>
<dbReference type="Gene3D" id="1.20.1730.10">
    <property type="entry name" value="Sodium/glucose cotransporter"/>
    <property type="match status" value="1"/>
</dbReference>
<evidence type="ECO:0000256" key="7">
    <source>
        <dbReference type="ARBA" id="ARBA00022989"/>
    </source>
</evidence>
<dbReference type="PANTHER" id="PTHR48086">
    <property type="entry name" value="SODIUM/PROLINE SYMPORTER-RELATED"/>
    <property type="match status" value="1"/>
</dbReference>
<dbReference type="RefSeq" id="WP_034925923.1">
    <property type="nucleotide sequence ID" value="NZ_JDSS02000021.1"/>
</dbReference>
<dbReference type="GO" id="GO:0006814">
    <property type="term" value="P:sodium ion transport"/>
    <property type="evidence" value="ECO:0007669"/>
    <property type="project" value="UniProtKB-KW"/>
</dbReference>
<dbReference type="InterPro" id="IPR001734">
    <property type="entry name" value="Na/solute_symporter"/>
</dbReference>
<evidence type="ECO:0000313" key="12">
    <source>
        <dbReference type="Proteomes" id="UP000019812"/>
    </source>
</evidence>
<keyword evidence="8" id="KW-0472">Membrane</keyword>
<keyword evidence="9" id="KW-0915">Sodium</keyword>
<keyword evidence="3" id="KW-0813">Transport</keyword>
<dbReference type="GO" id="GO:0005886">
    <property type="term" value="C:plasma membrane"/>
    <property type="evidence" value="ECO:0007669"/>
    <property type="project" value="TreeGrafter"/>
</dbReference>
<dbReference type="AlphaFoldDB" id="A0A084Y111"/>
<evidence type="ECO:0000256" key="8">
    <source>
        <dbReference type="ARBA" id="ARBA00023136"/>
    </source>
</evidence>